<dbReference type="GO" id="GO:0008422">
    <property type="term" value="F:beta-glucosidase activity"/>
    <property type="evidence" value="ECO:0007669"/>
    <property type="project" value="UniProtKB-ARBA"/>
</dbReference>
<name>A0AAQ3UES4_PASNO</name>
<evidence type="ECO:0000313" key="3">
    <source>
        <dbReference type="EMBL" id="WVZ90735.1"/>
    </source>
</evidence>
<dbReference type="Pfam" id="PF00232">
    <property type="entry name" value="Glyco_hydro_1"/>
    <property type="match status" value="1"/>
</dbReference>
<dbReference type="InterPro" id="IPR017853">
    <property type="entry name" value="GH"/>
</dbReference>
<dbReference type="GO" id="GO:0005975">
    <property type="term" value="P:carbohydrate metabolic process"/>
    <property type="evidence" value="ECO:0007669"/>
    <property type="project" value="InterPro"/>
</dbReference>
<dbReference type="PRINTS" id="PR00131">
    <property type="entry name" value="GLHYDRLASE1"/>
</dbReference>
<evidence type="ECO:0000256" key="1">
    <source>
        <dbReference type="ARBA" id="ARBA00010838"/>
    </source>
</evidence>
<gene>
    <name evidence="3" type="ORF">U9M48_037009</name>
</gene>
<evidence type="ECO:0008006" key="5">
    <source>
        <dbReference type="Google" id="ProtNLM"/>
    </source>
</evidence>
<dbReference type="AlphaFoldDB" id="A0AAQ3UES4"/>
<evidence type="ECO:0000313" key="4">
    <source>
        <dbReference type="Proteomes" id="UP001341281"/>
    </source>
</evidence>
<organism evidence="3 4">
    <name type="scientific">Paspalum notatum var. saurae</name>
    <dbReference type="NCBI Taxonomy" id="547442"/>
    <lineage>
        <taxon>Eukaryota</taxon>
        <taxon>Viridiplantae</taxon>
        <taxon>Streptophyta</taxon>
        <taxon>Embryophyta</taxon>
        <taxon>Tracheophyta</taxon>
        <taxon>Spermatophyta</taxon>
        <taxon>Magnoliopsida</taxon>
        <taxon>Liliopsida</taxon>
        <taxon>Poales</taxon>
        <taxon>Poaceae</taxon>
        <taxon>PACMAD clade</taxon>
        <taxon>Panicoideae</taxon>
        <taxon>Andropogonodae</taxon>
        <taxon>Paspaleae</taxon>
        <taxon>Paspalinae</taxon>
        <taxon>Paspalum</taxon>
    </lineage>
</organism>
<evidence type="ECO:0000256" key="2">
    <source>
        <dbReference type="RuleBase" id="RU003690"/>
    </source>
</evidence>
<accession>A0AAQ3UES4</accession>
<dbReference type="SUPFAM" id="SSF51445">
    <property type="entry name" value="(Trans)glycosidases"/>
    <property type="match status" value="1"/>
</dbReference>
<dbReference type="PANTHER" id="PTHR10353">
    <property type="entry name" value="GLYCOSYL HYDROLASE"/>
    <property type="match status" value="1"/>
</dbReference>
<dbReference type="InterPro" id="IPR001360">
    <property type="entry name" value="Glyco_hydro_1"/>
</dbReference>
<proteinExistence type="inferred from homology"/>
<dbReference type="EMBL" id="CP144752">
    <property type="protein sequence ID" value="WVZ90735.1"/>
    <property type="molecule type" value="Genomic_DNA"/>
</dbReference>
<dbReference type="Gene3D" id="3.20.20.80">
    <property type="entry name" value="Glycosidases"/>
    <property type="match status" value="1"/>
</dbReference>
<sequence length="228" mass="26310">MSHWFVPISSSKSDKDAARRSMDFMLGWFMDPLIKGDYPLTMRKIVGDRLPKFSKEQSELVKGAFDFIGINYYTAYFAESLPPSNSLNKSYDTDPRVNLTGVRNGVPIGPTSASTWYFTFYIYPKGLHELLLYIKEKYGNPTVYITENGVPEINNKSLTLQEALKDDTRIKDGSNVKAYFAWSLLDDFEWASGYTLRFGINFVDYNNGQKRYPKNSARWFKKFLQKPT</sequence>
<keyword evidence="4" id="KW-1185">Reference proteome</keyword>
<protein>
    <recommendedName>
        <fullName evidence="5">Beta-glucosidase</fullName>
    </recommendedName>
</protein>
<dbReference type="Proteomes" id="UP001341281">
    <property type="component" value="Chromosome 08"/>
</dbReference>
<reference evidence="3 4" key="1">
    <citation type="submission" date="2024-02" db="EMBL/GenBank/DDBJ databases">
        <title>High-quality chromosome-scale genome assembly of Pensacola bahiagrass (Paspalum notatum Flugge var. saurae).</title>
        <authorList>
            <person name="Vega J.M."/>
            <person name="Podio M."/>
            <person name="Orjuela J."/>
            <person name="Siena L.A."/>
            <person name="Pessino S.C."/>
            <person name="Combes M.C."/>
            <person name="Mariac C."/>
            <person name="Albertini E."/>
            <person name="Pupilli F."/>
            <person name="Ortiz J.P.A."/>
            <person name="Leblanc O."/>
        </authorList>
    </citation>
    <scope>NUCLEOTIDE SEQUENCE [LARGE SCALE GENOMIC DNA]</scope>
    <source>
        <strain evidence="3">R1</strain>
        <tissue evidence="3">Leaf</tissue>
    </source>
</reference>
<comment type="similarity">
    <text evidence="1 2">Belongs to the glycosyl hydrolase 1 family.</text>
</comment>
<dbReference type="PANTHER" id="PTHR10353:SF154">
    <property type="entry name" value="BETA-GLUCOSIDASE 9-RELATED"/>
    <property type="match status" value="1"/>
</dbReference>